<comment type="caution">
    <text evidence="3">The sequence shown here is derived from an EMBL/GenBank/DDBJ whole genome shotgun (WGS) entry which is preliminary data.</text>
</comment>
<accession>A0A1J4N8K5</accession>
<sequence length="271" mass="28550">MTIPESGAADAASGHDRPAGTRTPLSYGLFAVLVVTYLAIIQGGGMLMKALVEVGDDPMTTTKGVVITMVIPLGVALAFVYGAAAVLGRLRPVLRDDRPVSRWVIVVPVIFVVCILLAIDYGALSEKTGGYIVVLLLATQLVGWGEEGMFRGLGVTTLREHGLTEGKVALWSSLIFGVVHLSNAVGRGANAIPQALIVSLAGYFFYLTRRRAGTNAVNSVIHGLFDFSLLTGTAILVDQGAYLGSLAGILAYVVTGVVLLARRHHIDPSRP</sequence>
<dbReference type="GO" id="GO:0080120">
    <property type="term" value="P:CAAX-box protein maturation"/>
    <property type="evidence" value="ECO:0007669"/>
    <property type="project" value="UniProtKB-ARBA"/>
</dbReference>
<protein>
    <recommendedName>
        <fullName evidence="2">CAAX prenyl protease 2/Lysostaphin resistance protein A-like domain-containing protein</fullName>
    </recommendedName>
</protein>
<dbReference type="RefSeq" id="WP_045548648.1">
    <property type="nucleotide sequence ID" value="NZ_JZDQ02000009.1"/>
</dbReference>
<dbReference type="Pfam" id="PF02517">
    <property type="entry name" value="Rce1-like"/>
    <property type="match status" value="1"/>
</dbReference>
<dbReference type="OrthoDB" id="4772204at2"/>
<dbReference type="Proteomes" id="UP000033772">
    <property type="component" value="Unassembled WGS sequence"/>
</dbReference>
<dbReference type="EMBL" id="JZDQ02000009">
    <property type="protein sequence ID" value="OIJ27295.1"/>
    <property type="molecule type" value="Genomic_DNA"/>
</dbReference>
<dbReference type="GO" id="GO:0004175">
    <property type="term" value="F:endopeptidase activity"/>
    <property type="evidence" value="ECO:0007669"/>
    <property type="project" value="UniProtKB-ARBA"/>
</dbReference>
<evidence type="ECO:0000313" key="4">
    <source>
        <dbReference type="Proteomes" id="UP000033772"/>
    </source>
</evidence>
<reference evidence="3" key="1">
    <citation type="submission" date="2016-10" db="EMBL/GenBank/DDBJ databases">
        <title>Draft Genome Sequence of Nocardioides luteus Strain BAFB, an Alkane-Degrading Bacterium Isolated from JP-7 Polluted Soil.</title>
        <authorList>
            <person name="Brown L."/>
            <person name="Ruiz O.N."/>
            <person name="Gunasekera T."/>
        </authorList>
    </citation>
    <scope>NUCLEOTIDE SEQUENCE [LARGE SCALE GENOMIC DNA]</scope>
    <source>
        <strain evidence="3">BAFB</strain>
    </source>
</reference>
<feature type="transmembrane region" description="Helical" evidence="1">
    <location>
        <begin position="220"/>
        <end position="237"/>
    </location>
</feature>
<keyword evidence="4" id="KW-1185">Reference proteome</keyword>
<organism evidence="3 4">
    <name type="scientific">Nocardioides luteus</name>
    <dbReference type="NCBI Taxonomy" id="1844"/>
    <lineage>
        <taxon>Bacteria</taxon>
        <taxon>Bacillati</taxon>
        <taxon>Actinomycetota</taxon>
        <taxon>Actinomycetes</taxon>
        <taxon>Propionibacteriales</taxon>
        <taxon>Nocardioidaceae</taxon>
        <taxon>Nocardioides</taxon>
    </lineage>
</organism>
<dbReference type="InterPro" id="IPR003675">
    <property type="entry name" value="Rce1/LyrA-like_dom"/>
</dbReference>
<feature type="transmembrane region" description="Helical" evidence="1">
    <location>
        <begin position="100"/>
        <end position="123"/>
    </location>
</feature>
<feature type="transmembrane region" description="Helical" evidence="1">
    <location>
        <begin position="191"/>
        <end position="208"/>
    </location>
</feature>
<keyword evidence="1" id="KW-0812">Transmembrane</keyword>
<evidence type="ECO:0000256" key="1">
    <source>
        <dbReference type="SAM" id="Phobius"/>
    </source>
</evidence>
<evidence type="ECO:0000313" key="3">
    <source>
        <dbReference type="EMBL" id="OIJ27295.1"/>
    </source>
</evidence>
<dbReference type="AlphaFoldDB" id="A0A1J4N8K5"/>
<keyword evidence="1" id="KW-0472">Membrane</keyword>
<feature type="transmembrane region" description="Helical" evidence="1">
    <location>
        <begin position="25"/>
        <end position="45"/>
    </location>
</feature>
<feature type="transmembrane region" description="Helical" evidence="1">
    <location>
        <begin position="243"/>
        <end position="261"/>
    </location>
</feature>
<keyword evidence="1" id="KW-1133">Transmembrane helix</keyword>
<feature type="domain" description="CAAX prenyl protease 2/Lysostaphin resistance protein A-like" evidence="2">
    <location>
        <begin position="131"/>
        <end position="227"/>
    </location>
</feature>
<evidence type="ECO:0000259" key="2">
    <source>
        <dbReference type="Pfam" id="PF02517"/>
    </source>
</evidence>
<proteinExistence type="predicted"/>
<name>A0A1J4N8K5_9ACTN</name>
<gene>
    <name evidence="3" type="ORF">UG56_007885</name>
</gene>
<feature type="transmembrane region" description="Helical" evidence="1">
    <location>
        <begin position="65"/>
        <end position="88"/>
    </location>
</feature>